<dbReference type="RefSeq" id="WP_058459259.1">
    <property type="nucleotide sequence ID" value="NZ_CAAAIY010000001.1"/>
</dbReference>
<dbReference type="GO" id="GO:0008270">
    <property type="term" value="F:zinc ion binding"/>
    <property type="evidence" value="ECO:0007669"/>
    <property type="project" value="UniProtKB-UniRule"/>
</dbReference>
<comment type="cofactor">
    <cofactor evidence="13">
        <name>Zn(2+)</name>
        <dbReference type="ChEBI" id="CHEBI:29105"/>
    </cofactor>
    <text evidence="13">Binds 1 zinc ion per subunit.</text>
</comment>
<feature type="domain" description="CoA carboxyltransferase N-terminal" evidence="14">
    <location>
        <begin position="26"/>
        <end position="295"/>
    </location>
</feature>
<accession>A0A0W0RSZ8</accession>
<evidence type="ECO:0000256" key="5">
    <source>
        <dbReference type="ARBA" id="ARBA00022741"/>
    </source>
</evidence>
<evidence type="ECO:0000256" key="4">
    <source>
        <dbReference type="ARBA" id="ARBA00022723"/>
    </source>
</evidence>
<comment type="pathway">
    <text evidence="13">Lipid metabolism; malonyl-CoA biosynthesis; malonyl-CoA from acetyl-CoA: step 1/1.</text>
</comment>
<keyword evidence="6 13" id="KW-0863">Zinc-finger</keyword>
<keyword evidence="2 13" id="KW-0444">Lipid biosynthesis</keyword>
<dbReference type="EC" id="2.1.3.15" evidence="13"/>
<dbReference type="GO" id="GO:0006633">
    <property type="term" value="P:fatty acid biosynthetic process"/>
    <property type="evidence" value="ECO:0007669"/>
    <property type="project" value="UniProtKB-KW"/>
</dbReference>
<keyword evidence="13" id="KW-0963">Cytoplasm</keyword>
<feature type="binding site" evidence="13">
    <location>
        <position position="33"/>
    </location>
    <ligand>
        <name>Zn(2+)</name>
        <dbReference type="ChEBI" id="CHEBI:29105"/>
    </ligand>
</feature>
<dbReference type="GO" id="GO:0003989">
    <property type="term" value="F:acetyl-CoA carboxylase activity"/>
    <property type="evidence" value="ECO:0007669"/>
    <property type="project" value="InterPro"/>
</dbReference>
<feature type="zinc finger region" description="C4-type" evidence="13">
    <location>
        <begin position="30"/>
        <end position="52"/>
    </location>
</feature>
<dbReference type="HAMAP" id="MF_01395">
    <property type="entry name" value="AcetylCoA_CT_beta"/>
    <property type="match status" value="1"/>
</dbReference>
<evidence type="ECO:0000256" key="9">
    <source>
        <dbReference type="ARBA" id="ARBA00022840"/>
    </source>
</evidence>
<dbReference type="NCBIfam" id="TIGR00515">
    <property type="entry name" value="accD"/>
    <property type="match status" value="1"/>
</dbReference>
<dbReference type="InterPro" id="IPR041010">
    <property type="entry name" value="Znf-ACC"/>
</dbReference>
<dbReference type="PANTHER" id="PTHR42995:SF5">
    <property type="entry name" value="ACETYL-COENZYME A CARBOXYLASE CARBOXYL TRANSFERASE SUBUNIT BETA, CHLOROPLASTIC"/>
    <property type="match status" value="1"/>
</dbReference>
<dbReference type="InterPro" id="IPR034733">
    <property type="entry name" value="AcCoA_carboxyl_beta"/>
</dbReference>
<evidence type="ECO:0000259" key="14">
    <source>
        <dbReference type="PROSITE" id="PS50980"/>
    </source>
</evidence>
<keyword evidence="5 13" id="KW-0547">Nucleotide-binding</keyword>
<evidence type="ECO:0000313" key="15">
    <source>
        <dbReference type="EMBL" id="KTC74171.1"/>
    </source>
</evidence>
<keyword evidence="15" id="KW-0436">Ligase</keyword>
<dbReference type="UniPathway" id="UPA00655">
    <property type="reaction ID" value="UER00711"/>
</dbReference>
<dbReference type="GO" id="GO:0005524">
    <property type="term" value="F:ATP binding"/>
    <property type="evidence" value="ECO:0007669"/>
    <property type="project" value="UniProtKB-KW"/>
</dbReference>
<feature type="binding site" evidence="13">
    <location>
        <position position="49"/>
    </location>
    <ligand>
        <name>Zn(2+)</name>
        <dbReference type="ChEBI" id="CHEBI:29105"/>
    </ligand>
</feature>
<dbReference type="STRING" id="447.Lboz_1611"/>
<comment type="function">
    <text evidence="12 13">Component of the acetyl coenzyme A carboxylase (ACC) complex. Biotin carboxylase (BC) catalyzes the carboxylation of biotin on its carrier protein (BCCP) and then the CO(2) group is transferred by the transcarboxylase to acetyl-CoA to form malonyl-CoA.</text>
</comment>
<dbReference type="InterPro" id="IPR029045">
    <property type="entry name" value="ClpP/crotonase-like_dom_sf"/>
</dbReference>
<dbReference type="PATRIC" id="fig|447.4.peg.1719"/>
<proteinExistence type="inferred from homology"/>
<keyword evidence="11 13" id="KW-0275">Fatty acid biosynthesis</keyword>
<comment type="subunit">
    <text evidence="13">Acetyl-CoA carboxylase is a heterohexamer composed of biotin carboxyl carrier protein (AccB), biotin carboxylase (AccC) and two subunits each of ACCase subunit alpha (AccA) and ACCase subunit beta (AccD).</text>
</comment>
<evidence type="ECO:0000256" key="10">
    <source>
        <dbReference type="ARBA" id="ARBA00023098"/>
    </source>
</evidence>
<comment type="similarity">
    <text evidence="13">Belongs to the AccD/PCCB family.</text>
</comment>
<keyword evidence="7 13" id="KW-0276">Fatty acid metabolism</keyword>
<keyword evidence="16" id="KW-1185">Reference proteome</keyword>
<reference evidence="15 16" key="1">
    <citation type="submission" date="2015-11" db="EMBL/GenBank/DDBJ databases">
        <title>Genomic analysis of 38 Legionella species identifies large and diverse effector repertoires.</title>
        <authorList>
            <person name="Burstein D."/>
            <person name="Amaro F."/>
            <person name="Zusman T."/>
            <person name="Lifshitz Z."/>
            <person name="Cohen O."/>
            <person name="Gilbert J.A."/>
            <person name="Pupko T."/>
            <person name="Shuman H.A."/>
            <person name="Segal G."/>
        </authorList>
    </citation>
    <scope>NUCLEOTIDE SEQUENCE [LARGE SCALE GENOMIC DNA]</scope>
    <source>
        <strain evidence="15 16">WIGA</strain>
    </source>
</reference>
<dbReference type="SUPFAM" id="SSF52096">
    <property type="entry name" value="ClpP/crotonase"/>
    <property type="match status" value="1"/>
</dbReference>
<sequence length="295" mass="32326">MSWFKKLLPSRVSTSSSQKKGVPEGLWLKCSGCNEVLYSTELEKNLMVCPSCNFHHRISARVRIQQFLDEGGQEEIAASLEPQDRLKFRDSKKYKDRISQAQKATGEKEALIIVKGTLLQQPVVVGSFEFSFMGGSMGATVGEKFVRAIQVATNEQRPYVCFTASGGARMQEGLFSLMQMAKTSAALALFAETGLPFIVVLTDPTMGGVSASFASLGDVIIAEPNALIGFAGPRVIEQTVRQTLPEGFQRSEFLLEHGHIDMILERKDIRPVVAELISKLTRKSVGDSVAKAVSY</sequence>
<comment type="caution">
    <text evidence="15">The sequence shown here is derived from an EMBL/GenBank/DDBJ whole genome shotgun (WGS) entry which is preliminary data.</text>
</comment>
<dbReference type="Proteomes" id="UP000054695">
    <property type="component" value="Unassembled WGS sequence"/>
</dbReference>
<evidence type="ECO:0000256" key="11">
    <source>
        <dbReference type="ARBA" id="ARBA00023160"/>
    </source>
</evidence>
<keyword evidence="3 13" id="KW-0808">Transferase</keyword>
<dbReference type="Pfam" id="PF17848">
    <property type="entry name" value="Zn_ribbon_ACC"/>
    <property type="match status" value="1"/>
</dbReference>
<feature type="binding site" evidence="13">
    <location>
        <position position="30"/>
    </location>
    <ligand>
        <name>Zn(2+)</name>
        <dbReference type="ChEBI" id="CHEBI:29105"/>
    </ligand>
</feature>
<dbReference type="OrthoDB" id="9772975at2"/>
<evidence type="ECO:0000256" key="2">
    <source>
        <dbReference type="ARBA" id="ARBA00022516"/>
    </source>
</evidence>
<evidence type="ECO:0000256" key="3">
    <source>
        <dbReference type="ARBA" id="ARBA00022679"/>
    </source>
</evidence>
<evidence type="ECO:0000256" key="13">
    <source>
        <dbReference type="HAMAP-Rule" id="MF_01395"/>
    </source>
</evidence>
<dbReference type="PANTHER" id="PTHR42995">
    <property type="entry name" value="ACETYL-COENZYME A CARBOXYLASE CARBOXYL TRANSFERASE SUBUNIT BETA, CHLOROPLASTIC"/>
    <property type="match status" value="1"/>
</dbReference>
<keyword evidence="4 13" id="KW-0479">Metal-binding</keyword>
<evidence type="ECO:0000256" key="12">
    <source>
        <dbReference type="ARBA" id="ARBA00025280"/>
    </source>
</evidence>
<dbReference type="PROSITE" id="PS50980">
    <property type="entry name" value="COA_CT_NTER"/>
    <property type="match status" value="1"/>
</dbReference>
<evidence type="ECO:0000313" key="16">
    <source>
        <dbReference type="Proteomes" id="UP000054695"/>
    </source>
</evidence>
<gene>
    <name evidence="13 15" type="primary">accD</name>
    <name evidence="15" type="ORF">Lboz_1611</name>
</gene>
<keyword evidence="10 13" id="KW-0443">Lipid metabolism</keyword>
<feature type="binding site" evidence="13">
    <location>
        <position position="52"/>
    </location>
    <ligand>
        <name>Zn(2+)</name>
        <dbReference type="ChEBI" id="CHEBI:29105"/>
    </ligand>
</feature>
<evidence type="ECO:0000256" key="1">
    <source>
        <dbReference type="ARBA" id="ARBA00004496"/>
    </source>
</evidence>
<keyword evidence="8 13" id="KW-0862">Zinc</keyword>
<dbReference type="Gene3D" id="3.90.226.10">
    <property type="entry name" value="2-enoyl-CoA Hydratase, Chain A, domain 1"/>
    <property type="match status" value="1"/>
</dbReference>
<dbReference type="InterPro" id="IPR011762">
    <property type="entry name" value="COA_CT_N"/>
</dbReference>
<protein>
    <recommendedName>
        <fullName evidence="13">Acetyl-coenzyme A carboxylase carboxyl transferase subunit beta</fullName>
        <shortName evidence="13">ACCase subunit beta</shortName>
        <shortName evidence="13">Acetyl-CoA carboxylase carboxyltransferase subunit beta</shortName>
        <ecNumber evidence="13">2.1.3.15</ecNumber>
    </recommendedName>
</protein>
<evidence type="ECO:0000256" key="6">
    <source>
        <dbReference type="ARBA" id="ARBA00022771"/>
    </source>
</evidence>
<dbReference type="AlphaFoldDB" id="A0A0W0RSZ8"/>
<dbReference type="Pfam" id="PF01039">
    <property type="entry name" value="Carboxyl_trans"/>
    <property type="match status" value="1"/>
</dbReference>
<organism evidence="15 16">
    <name type="scientific">Legionella bozemanae</name>
    <name type="common">Fluoribacter bozemanae</name>
    <dbReference type="NCBI Taxonomy" id="447"/>
    <lineage>
        <taxon>Bacteria</taxon>
        <taxon>Pseudomonadati</taxon>
        <taxon>Pseudomonadota</taxon>
        <taxon>Gammaproteobacteria</taxon>
        <taxon>Legionellales</taxon>
        <taxon>Legionellaceae</taxon>
        <taxon>Legionella</taxon>
    </lineage>
</organism>
<dbReference type="EMBL" id="LNXU01000017">
    <property type="protein sequence ID" value="KTC74171.1"/>
    <property type="molecule type" value="Genomic_DNA"/>
</dbReference>
<evidence type="ECO:0000256" key="8">
    <source>
        <dbReference type="ARBA" id="ARBA00022833"/>
    </source>
</evidence>
<dbReference type="GO" id="GO:0016743">
    <property type="term" value="F:carboxyl- or carbamoyltransferase activity"/>
    <property type="evidence" value="ECO:0007669"/>
    <property type="project" value="UniProtKB-UniRule"/>
</dbReference>
<dbReference type="GO" id="GO:0009329">
    <property type="term" value="C:acetate CoA-transferase complex"/>
    <property type="evidence" value="ECO:0007669"/>
    <property type="project" value="TreeGrafter"/>
</dbReference>
<dbReference type="GO" id="GO:2001295">
    <property type="term" value="P:malonyl-CoA biosynthetic process"/>
    <property type="evidence" value="ECO:0007669"/>
    <property type="project" value="UniProtKB-UniRule"/>
</dbReference>
<name>A0A0W0RSZ8_LEGBO</name>
<evidence type="ECO:0000256" key="7">
    <source>
        <dbReference type="ARBA" id="ARBA00022832"/>
    </source>
</evidence>
<comment type="catalytic activity">
    <reaction evidence="13">
        <text>N(6)-carboxybiotinyl-L-lysyl-[protein] + acetyl-CoA = N(6)-biotinyl-L-lysyl-[protein] + malonyl-CoA</text>
        <dbReference type="Rhea" id="RHEA:54728"/>
        <dbReference type="Rhea" id="RHEA-COMP:10505"/>
        <dbReference type="Rhea" id="RHEA-COMP:10506"/>
        <dbReference type="ChEBI" id="CHEBI:57288"/>
        <dbReference type="ChEBI" id="CHEBI:57384"/>
        <dbReference type="ChEBI" id="CHEBI:83144"/>
        <dbReference type="ChEBI" id="CHEBI:83145"/>
        <dbReference type="EC" id="2.1.3.15"/>
    </reaction>
</comment>
<comment type="subcellular location">
    <subcellularLocation>
        <location evidence="1 13">Cytoplasm</location>
    </subcellularLocation>
</comment>
<dbReference type="PRINTS" id="PR01070">
    <property type="entry name" value="ACCCTRFRASEB"/>
</dbReference>
<keyword evidence="9 13" id="KW-0067">ATP-binding</keyword>
<dbReference type="InterPro" id="IPR000438">
    <property type="entry name" value="Acetyl_CoA_COase_Trfase_b_su"/>
</dbReference>